<dbReference type="InterPro" id="IPR011050">
    <property type="entry name" value="Pectin_lyase_fold/virulence"/>
</dbReference>
<dbReference type="Gene3D" id="2.160.20.20">
    <property type="match status" value="1"/>
</dbReference>
<dbReference type="AlphaFoldDB" id="A0A395JJB9"/>
<evidence type="ECO:0008006" key="4">
    <source>
        <dbReference type="Google" id="ProtNLM"/>
    </source>
</evidence>
<dbReference type="PANTHER" id="PTHR11319:SF35">
    <property type="entry name" value="OUTER MEMBRANE PROTEIN PMPC-RELATED"/>
    <property type="match status" value="1"/>
</dbReference>
<keyword evidence="1" id="KW-0732">Signal</keyword>
<sequence length="505" mass="50374">MPPLSPMSKTCVALAISQLLALPSLSHATTIVVNSNTDDGVGCTLREAIVSANTSVDQNNGCALGSNSGTDTITFSNGLPSNTITLVNGRILVSPNKDIAINASANTDGITINANKASRVLTVNSSSLTLDNLTLTGGLIEGGESNGGGVLAYSSTLTLNNTTVSGNTASRRGGGIAAASSTINLYDSAVNNNLSTGGESTGANGGGISAGTAGSINITNSTVSGNTAFRVGGIYASSVNVTLSHSVMRSNAALDQNFSEGGAIHIRNQASLTVNNSTLSGNSAQDGGAIAALSGPTISVNNSTLSDNSAASRGGGIWVVGYLTPRATTLTLNNSTLSGNSAASRGGGINSYGSTVILNQTTLSANSAATGGAGIVASHGFNDTGTLTLNNSIIANSAGGDCYYRRTSAPVIIDSASIIEDGSCNANRSGDPGLLRLANNGGPTQTHALAANSMAINTGNISNCTDTDQRGATRDSLCDVGAFEFVDTSFFVVPLKNGKSVIFGL</sequence>
<dbReference type="InterPro" id="IPR012332">
    <property type="entry name" value="Autotransporter_pectin_lyase_C"/>
</dbReference>
<dbReference type="InterPro" id="IPR006626">
    <property type="entry name" value="PbH1"/>
</dbReference>
<dbReference type="OrthoDB" id="5956784at2"/>
<dbReference type="Proteomes" id="UP000253083">
    <property type="component" value="Unassembled WGS sequence"/>
</dbReference>
<dbReference type="RefSeq" id="WP_113953445.1">
    <property type="nucleotide sequence ID" value="NZ_QNRT01000002.1"/>
</dbReference>
<evidence type="ECO:0000313" key="3">
    <source>
        <dbReference type="Proteomes" id="UP000253083"/>
    </source>
</evidence>
<organism evidence="2 3">
    <name type="scientific">Arenicella xantha</name>
    <dbReference type="NCBI Taxonomy" id="644221"/>
    <lineage>
        <taxon>Bacteria</taxon>
        <taxon>Pseudomonadati</taxon>
        <taxon>Pseudomonadota</taxon>
        <taxon>Gammaproteobacteria</taxon>
        <taxon>Arenicellales</taxon>
        <taxon>Arenicellaceae</taxon>
        <taxon>Arenicella</taxon>
    </lineage>
</organism>
<comment type="caution">
    <text evidence="2">The sequence shown here is derived from an EMBL/GenBank/DDBJ whole genome shotgun (WGS) entry which is preliminary data.</text>
</comment>
<dbReference type="NCBIfam" id="NF041518">
    <property type="entry name" value="choice_anch_Q"/>
    <property type="match status" value="1"/>
</dbReference>
<feature type="chain" id="PRO_5017358240" description="CSLREA domain-containing protein" evidence="1">
    <location>
        <begin position="29"/>
        <end position="505"/>
    </location>
</feature>
<evidence type="ECO:0000313" key="2">
    <source>
        <dbReference type="EMBL" id="RBP50599.1"/>
    </source>
</evidence>
<dbReference type="PANTHER" id="PTHR11319">
    <property type="entry name" value="G PROTEIN-COUPLED RECEPTOR-RELATED"/>
    <property type="match status" value="1"/>
</dbReference>
<name>A0A395JJB9_9GAMM</name>
<proteinExistence type="predicted"/>
<reference evidence="2 3" key="1">
    <citation type="submission" date="2018-06" db="EMBL/GenBank/DDBJ databases">
        <title>Genomic Encyclopedia of Type Strains, Phase IV (KMG-IV): sequencing the most valuable type-strain genomes for metagenomic binning, comparative biology and taxonomic classification.</title>
        <authorList>
            <person name="Goeker M."/>
        </authorList>
    </citation>
    <scope>NUCLEOTIDE SEQUENCE [LARGE SCALE GENOMIC DNA]</scope>
    <source>
        <strain evidence="2 3">DSM 24032</strain>
    </source>
</reference>
<keyword evidence="3" id="KW-1185">Reference proteome</keyword>
<accession>A0A395JJB9</accession>
<dbReference type="SUPFAM" id="SSF51126">
    <property type="entry name" value="Pectin lyase-like"/>
    <property type="match status" value="2"/>
</dbReference>
<gene>
    <name evidence="2" type="ORF">DFR28_10210</name>
</gene>
<dbReference type="InParanoid" id="A0A395JJB9"/>
<feature type="signal peptide" evidence="1">
    <location>
        <begin position="1"/>
        <end position="28"/>
    </location>
</feature>
<dbReference type="SMART" id="SM00710">
    <property type="entry name" value="PbH1"/>
    <property type="match status" value="7"/>
</dbReference>
<evidence type="ECO:0000256" key="1">
    <source>
        <dbReference type="SAM" id="SignalP"/>
    </source>
</evidence>
<protein>
    <recommendedName>
        <fullName evidence="4">CSLREA domain-containing protein</fullName>
    </recommendedName>
</protein>
<dbReference type="InterPro" id="IPR059226">
    <property type="entry name" value="Choice_anch_Q_dom"/>
</dbReference>
<dbReference type="EMBL" id="QNRT01000002">
    <property type="protein sequence ID" value="RBP50599.1"/>
    <property type="molecule type" value="Genomic_DNA"/>
</dbReference>